<evidence type="ECO:0000256" key="14">
    <source>
        <dbReference type="ARBA" id="ARBA00041592"/>
    </source>
</evidence>
<evidence type="ECO:0000256" key="1">
    <source>
        <dbReference type="ARBA" id="ARBA00001946"/>
    </source>
</evidence>
<organism evidence="18 19">
    <name type="scientific">Sphaerochaeta pleomorpha (strain ATCC BAA-1885 / DSM 22778 / Grapes)</name>
    <dbReference type="NCBI Taxonomy" id="158190"/>
    <lineage>
        <taxon>Bacteria</taxon>
        <taxon>Pseudomonadati</taxon>
        <taxon>Spirochaetota</taxon>
        <taxon>Spirochaetia</taxon>
        <taxon>Spirochaetales</taxon>
        <taxon>Sphaerochaetaceae</taxon>
        <taxon>Sphaerochaeta</taxon>
    </lineage>
</organism>
<dbReference type="GO" id="GO:0035539">
    <property type="term" value="F:8-oxo-7,8-dihydrodeoxyguanosine triphosphate pyrophosphatase activity"/>
    <property type="evidence" value="ECO:0007669"/>
    <property type="project" value="UniProtKB-EC"/>
</dbReference>
<protein>
    <recommendedName>
        <fullName evidence="13">8-oxo-dGTP diphosphatase</fullName>
        <ecNumber evidence="12">3.6.1.55</ecNumber>
    </recommendedName>
    <alternativeName>
        <fullName evidence="16">7,8-dihydro-8-oxoguanine-triphosphatase</fullName>
    </alternativeName>
    <alternativeName>
        <fullName evidence="15">Mutator protein MutT</fullName>
    </alternativeName>
    <alternativeName>
        <fullName evidence="14">dGTP pyrophosphohydrolase</fullName>
    </alternativeName>
</protein>
<dbReference type="GO" id="GO:0008413">
    <property type="term" value="F:8-oxo-7,8-dihydroguanosine triphosphate pyrophosphatase activity"/>
    <property type="evidence" value="ECO:0007669"/>
    <property type="project" value="TreeGrafter"/>
</dbReference>
<evidence type="ECO:0000256" key="2">
    <source>
        <dbReference type="ARBA" id="ARBA00005582"/>
    </source>
</evidence>
<dbReference type="GO" id="GO:0044715">
    <property type="term" value="F:8-oxo-dGDP phosphatase activity"/>
    <property type="evidence" value="ECO:0007669"/>
    <property type="project" value="TreeGrafter"/>
</dbReference>
<dbReference type="Proteomes" id="UP000005632">
    <property type="component" value="Chromosome"/>
</dbReference>
<dbReference type="PANTHER" id="PTHR47707:SF1">
    <property type="entry name" value="NUDIX HYDROLASE FAMILY PROTEIN"/>
    <property type="match status" value="1"/>
</dbReference>
<dbReference type="AlphaFoldDB" id="G8QYF8"/>
<feature type="domain" description="Nudix hydrolase" evidence="17">
    <location>
        <begin position="6"/>
        <end position="132"/>
    </location>
</feature>
<keyword evidence="5" id="KW-0479">Metal-binding</keyword>
<keyword evidence="7" id="KW-0378">Hydrolase</keyword>
<keyword evidence="9" id="KW-0234">DNA repair</keyword>
<keyword evidence="19" id="KW-1185">Reference proteome</keyword>
<dbReference type="GO" id="GO:0044716">
    <property type="term" value="F:8-oxo-GDP phosphatase activity"/>
    <property type="evidence" value="ECO:0007669"/>
    <property type="project" value="TreeGrafter"/>
</dbReference>
<dbReference type="EC" id="3.6.1.55" evidence="12"/>
<dbReference type="CDD" id="cd03425">
    <property type="entry name" value="NUDIX_MutT_NudA_like"/>
    <property type="match status" value="1"/>
</dbReference>
<dbReference type="STRING" id="158190.SpiGrapes_3057"/>
<comment type="cofactor">
    <cofactor evidence="1">
        <name>Mg(2+)</name>
        <dbReference type="ChEBI" id="CHEBI:18420"/>
    </cofactor>
</comment>
<evidence type="ECO:0000256" key="10">
    <source>
        <dbReference type="ARBA" id="ARBA00035861"/>
    </source>
</evidence>
<dbReference type="SUPFAM" id="SSF55811">
    <property type="entry name" value="Nudix"/>
    <property type="match status" value="1"/>
</dbReference>
<keyword evidence="3" id="KW-0515">Mutator protein</keyword>
<dbReference type="PANTHER" id="PTHR47707">
    <property type="entry name" value="8-OXO-DGTP DIPHOSPHATASE"/>
    <property type="match status" value="1"/>
</dbReference>
<dbReference type="PROSITE" id="PS51462">
    <property type="entry name" value="NUDIX"/>
    <property type="match status" value="1"/>
</dbReference>
<evidence type="ECO:0000256" key="13">
    <source>
        <dbReference type="ARBA" id="ARBA00040794"/>
    </source>
</evidence>
<dbReference type="InterPro" id="IPR029119">
    <property type="entry name" value="MutY_C"/>
</dbReference>
<evidence type="ECO:0000256" key="11">
    <source>
        <dbReference type="ARBA" id="ARBA00036904"/>
    </source>
</evidence>
<dbReference type="KEGG" id="sgp:SpiGrapes_3057"/>
<comment type="similarity">
    <text evidence="2">Belongs to the Nudix hydrolase family.</text>
</comment>
<reference evidence="18 19" key="1">
    <citation type="submission" date="2011-11" db="EMBL/GenBank/DDBJ databases">
        <title>Complete sequence of Spirochaeta sp. grapes.</title>
        <authorList>
            <consortium name="US DOE Joint Genome Institute"/>
            <person name="Lucas S."/>
            <person name="Han J."/>
            <person name="Lapidus A."/>
            <person name="Cheng J.-F."/>
            <person name="Goodwin L."/>
            <person name="Pitluck S."/>
            <person name="Peters L."/>
            <person name="Ovchinnikova G."/>
            <person name="Munk A.C."/>
            <person name="Detter J.C."/>
            <person name="Han C."/>
            <person name="Tapia R."/>
            <person name="Land M."/>
            <person name="Hauser L."/>
            <person name="Kyrpides N."/>
            <person name="Ivanova N."/>
            <person name="Pagani I."/>
            <person name="Ritalahtilisa K."/>
            <person name="Loeffler F."/>
            <person name="Woyke T."/>
        </authorList>
    </citation>
    <scope>NUCLEOTIDE SEQUENCE [LARGE SCALE GENOMIC DNA]</scope>
    <source>
        <strain evidence="19">ATCC BAA-1885 / DSM 22778 / Grapes</strain>
    </source>
</reference>
<dbReference type="EMBL" id="CP003155">
    <property type="protein sequence ID" value="AEV30805.1"/>
    <property type="molecule type" value="Genomic_DNA"/>
</dbReference>
<comment type="catalytic activity">
    <reaction evidence="11">
        <text>8-oxo-GTP + H2O = 8-oxo-GMP + diphosphate + H(+)</text>
        <dbReference type="Rhea" id="RHEA:67616"/>
        <dbReference type="ChEBI" id="CHEBI:15377"/>
        <dbReference type="ChEBI" id="CHEBI:15378"/>
        <dbReference type="ChEBI" id="CHEBI:33019"/>
        <dbReference type="ChEBI" id="CHEBI:143553"/>
        <dbReference type="ChEBI" id="CHEBI:145694"/>
    </reaction>
</comment>
<dbReference type="Gene3D" id="3.90.79.10">
    <property type="entry name" value="Nucleoside Triphosphate Pyrophosphohydrolase"/>
    <property type="match status" value="1"/>
</dbReference>
<sequence>MEEYSAERITTAGVLVKDQKYFVAKRDKGGSIGGLWEFPGGKNRWGETEEETLNREYQEELGLEVKVGALIHSHDFVNKGTLYHLKAYLITANDFEDLPLLVHTTFKWVDKDELGTLDFAPSDRKIVETILG</sequence>
<evidence type="ECO:0000256" key="6">
    <source>
        <dbReference type="ARBA" id="ARBA00022763"/>
    </source>
</evidence>
<dbReference type="InterPro" id="IPR047127">
    <property type="entry name" value="MutT-like"/>
</dbReference>
<dbReference type="InterPro" id="IPR000086">
    <property type="entry name" value="NUDIX_hydrolase_dom"/>
</dbReference>
<proteinExistence type="inferred from homology"/>
<keyword evidence="8" id="KW-0460">Magnesium</keyword>
<dbReference type="eggNOG" id="COG1051">
    <property type="taxonomic scope" value="Bacteria"/>
</dbReference>
<dbReference type="InterPro" id="IPR015797">
    <property type="entry name" value="NUDIX_hydrolase-like_dom_sf"/>
</dbReference>
<evidence type="ECO:0000259" key="17">
    <source>
        <dbReference type="PROSITE" id="PS51462"/>
    </source>
</evidence>
<dbReference type="GO" id="GO:0006281">
    <property type="term" value="P:DNA repair"/>
    <property type="evidence" value="ECO:0007669"/>
    <property type="project" value="UniProtKB-KW"/>
</dbReference>
<keyword evidence="6" id="KW-0227">DNA damage</keyword>
<keyword evidence="4" id="KW-0235">DNA replication</keyword>
<accession>G8QYF8</accession>
<evidence type="ECO:0000256" key="7">
    <source>
        <dbReference type="ARBA" id="ARBA00022801"/>
    </source>
</evidence>
<comment type="catalytic activity">
    <reaction evidence="10">
        <text>8-oxo-dGTP + H2O = 8-oxo-dGMP + diphosphate + H(+)</text>
        <dbReference type="Rhea" id="RHEA:31575"/>
        <dbReference type="ChEBI" id="CHEBI:15377"/>
        <dbReference type="ChEBI" id="CHEBI:15378"/>
        <dbReference type="ChEBI" id="CHEBI:33019"/>
        <dbReference type="ChEBI" id="CHEBI:63224"/>
        <dbReference type="ChEBI" id="CHEBI:77896"/>
        <dbReference type="EC" id="3.6.1.55"/>
    </reaction>
</comment>
<dbReference type="GO" id="GO:0006260">
    <property type="term" value="P:DNA replication"/>
    <property type="evidence" value="ECO:0007669"/>
    <property type="project" value="UniProtKB-KW"/>
</dbReference>
<dbReference type="RefSeq" id="WP_014271644.1">
    <property type="nucleotide sequence ID" value="NC_016633.1"/>
</dbReference>
<evidence type="ECO:0000256" key="5">
    <source>
        <dbReference type="ARBA" id="ARBA00022723"/>
    </source>
</evidence>
<evidence type="ECO:0000313" key="18">
    <source>
        <dbReference type="EMBL" id="AEV30805.1"/>
    </source>
</evidence>
<evidence type="ECO:0000256" key="15">
    <source>
        <dbReference type="ARBA" id="ARBA00041979"/>
    </source>
</evidence>
<gene>
    <name evidence="18" type="ordered locus">SpiGrapes_3057</name>
</gene>
<name>G8QYF8_SPHPG</name>
<dbReference type="Pfam" id="PF14815">
    <property type="entry name" value="NUDIX_4"/>
    <property type="match status" value="1"/>
</dbReference>
<evidence type="ECO:0000256" key="4">
    <source>
        <dbReference type="ARBA" id="ARBA00022705"/>
    </source>
</evidence>
<evidence type="ECO:0000256" key="8">
    <source>
        <dbReference type="ARBA" id="ARBA00022842"/>
    </source>
</evidence>
<dbReference type="PRINTS" id="PR00502">
    <property type="entry name" value="NUDIXFAMILY"/>
</dbReference>
<evidence type="ECO:0000256" key="16">
    <source>
        <dbReference type="ARBA" id="ARBA00042798"/>
    </source>
</evidence>
<dbReference type="OrthoDB" id="9810648at2"/>
<evidence type="ECO:0000256" key="12">
    <source>
        <dbReference type="ARBA" id="ARBA00038905"/>
    </source>
</evidence>
<dbReference type="HOGENOM" id="CLU_037162_19_3_12"/>
<evidence type="ECO:0000313" key="19">
    <source>
        <dbReference type="Proteomes" id="UP000005632"/>
    </source>
</evidence>
<evidence type="ECO:0000256" key="9">
    <source>
        <dbReference type="ARBA" id="ARBA00023204"/>
    </source>
</evidence>
<evidence type="ECO:0000256" key="3">
    <source>
        <dbReference type="ARBA" id="ARBA00022457"/>
    </source>
</evidence>
<dbReference type="GO" id="GO:0046872">
    <property type="term" value="F:metal ion binding"/>
    <property type="evidence" value="ECO:0007669"/>
    <property type="project" value="UniProtKB-KW"/>
</dbReference>
<dbReference type="InterPro" id="IPR020476">
    <property type="entry name" value="Nudix_hydrolase"/>
</dbReference>